<proteinExistence type="predicted"/>
<reference evidence="2" key="1">
    <citation type="submission" date="2022-11" db="EMBL/GenBank/DDBJ databases">
        <title>Genome Sequence of Cubamyces cubensis.</title>
        <authorList>
            <person name="Buettner E."/>
        </authorList>
    </citation>
    <scope>NUCLEOTIDE SEQUENCE</scope>
    <source>
        <strain evidence="2">MPL-01</strain>
    </source>
</reference>
<dbReference type="EMBL" id="JAPEVG010000491">
    <property type="protein sequence ID" value="KAJ8462155.1"/>
    <property type="molecule type" value="Genomic_DNA"/>
</dbReference>
<keyword evidence="3" id="KW-1185">Reference proteome</keyword>
<evidence type="ECO:0000313" key="3">
    <source>
        <dbReference type="Proteomes" id="UP001215151"/>
    </source>
</evidence>
<feature type="compositionally biased region" description="Polar residues" evidence="1">
    <location>
        <begin position="245"/>
        <end position="258"/>
    </location>
</feature>
<protein>
    <submittedName>
        <fullName evidence="2">Uncharacterized protein</fullName>
    </submittedName>
</protein>
<sequence length="329" mass="36720">MPQVVRECRIVFWSKDGEKPFVDVARAPTTGSGQPIPWNCCVRGGWAHVLGVLTWNIRGGGWDKVEGDQPLWFGEELDRYYRTLRLNQTVTNDTFHELGPPPHVQCVKLAMWDEDGEPPRIQRIYSSDKEPIILGKIPGLIKPMMDVGVDGRYDVWEKSLTDWHRQSVWQPTKFEKATWVFIKLVHVGATPQLGRLLTQSEEEGTFDPRVVENPPAEVSDGPHASVNEDFVAKKDEDAVPKAAAIQSTRDSTASTSTKRPLKRKRPIGDKALKIREEGGRLEQVDGEVKPGSSSKPVIDLTIDSESDCEAGLMEMSGSESVMSLSNTEM</sequence>
<organism evidence="2 3">
    <name type="scientific">Trametes cubensis</name>
    <dbReference type="NCBI Taxonomy" id="1111947"/>
    <lineage>
        <taxon>Eukaryota</taxon>
        <taxon>Fungi</taxon>
        <taxon>Dikarya</taxon>
        <taxon>Basidiomycota</taxon>
        <taxon>Agaricomycotina</taxon>
        <taxon>Agaricomycetes</taxon>
        <taxon>Polyporales</taxon>
        <taxon>Polyporaceae</taxon>
        <taxon>Trametes</taxon>
    </lineage>
</organism>
<evidence type="ECO:0000256" key="1">
    <source>
        <dbReference type="SAM" id="MobiDB-lite"/>
    </source>
</evidence>
<name>A0AAD7TIU5_9APHY</name>
<accession>A0AAD7TIU5</accession>
<gene>
    <name evidence="2" type="ORF">ONZ51_g11087</name>
</gene>
<evidence type="ECO:0000313" key="2">
    <source>
        <dbReference type="EMBL" id="KAJ8462155.1"/>
    </source>
</evidence>
<feature type="compositionally biased region" description="Basic and acidic residues" evidence="1">
    <location>
        <begin position="266"/>
        <end position="288"/>
    </location>
</feature>
<dbReference type="AlphaFoldDB" id="A0AAD7TIU5"/>
<feature type="region of interest" description="Disordered" evidence="1">
    <location>
        <begin position="237"/>
        <end position="298"/>
    </location>
</feature>
<comment type="caution">
    <text evidence="2">The sequence shown here is derived from an EMBL/GenBank/DDBJ whole genome shotgun (WGS) entry which is preliminary data.</text>
</comment>
<dbReference type="Proteomes" id="UP001215151">
    <property type="component" value="Unassembled WGS sequence"/>
</dbReference>